<sequence>MKQISLGQTSLDVSAFCLGCMFFGTLTTQEMAYQLADRYFEAEGRFFDTANNYAFWINGATGDESETVLGRWLKSRKNRDQIILATKVGARPTQPGGGRESWEGLSARAIERAAEGSLTRLGTDYLDLYYAHIDDRQASLEETLTAFDRLITAGKVRAIGCSNMMTWRIEQARSLSHLHGWATYCCVQQRYSYLQPRAGATFETQLAASQELLDYCQEHEDISLLAYSPLLSGAYTRQDITLPPQYHSSETEARLRALATVAAETGVTPNQVVLAWLLQSTPAVIPVIAASNPTQLDENLGAVHVHLTGEHMLRLNNPDL</sequence>
<dbReference type="InterPro" id="IPR020471">
    <property type="entry name" value="AKR"/>
</dbReference>
<name>A0A8J3IDN8_9CHLR</name>
<dbReference type="Pfam" id="PF00248">
    <property type="entry name" value="Aldo_ket_red"/>
    <property type="match status" value="1"/>
</dbReference>
<dbReference type="PANTHER" id="PTHR43364">
    <property type="entry name" value="NADH-SPECIFIC METHYLGLYOXAL REDUCTASE-RELATED"/>
    <property type="match status" value="1"/>
</dbReference>
<reference evidence="2" key="1">
    <citation type="submission" date="2020-10" db="EMBL/GenBank/DDBJ databases">
        <title>Taxonomic study of unclassified bacteria belonging to the class Ktedonobacteria.</title>
        <authorList>
            <person name="Yabe S."/>
            <person name="Wang C.M."/>
            <person name="Zheng Y."/>
            <person name="Sakai Y."/>
            <person name="Cavaletti L."/>
            <person name="Monciardini P."/>
            <person name="Donadio S."/>
        </authorList>
    </citation>
    <scope>NUCLEOTIDE SEQUENCE</scope>
    <source>
        <strain evidence="2">SOSP1-1</strain>
    </source>
</reference>
<dbReference type="AlphaFoldDB" id="A0A8J3IDN8"/>
<dbReference type="GO" id="GO:0016491">
    <property type="term" value="F:oxidoreductase activity"/>
    <property type="evidence" value="ECO:0007669"/>
    <property type="project" value="InterPro"/>
</dbReference>
<dbReference type="InterPro" id="IPR050523">
    <property type="entry name" value="AKR_Detox_Biosynth"/>
</dbReference>
<protein>
    <submittedName>
        <fullName evidence="2">Oxidoreductase</fullName>
    </submittedName>
</protein>
<dbReference type="Gene3D" id="3.20.20.100">
    <property type="entry name" value="NADP-dependent oxidoreductase domain"/>
    <property type="match status" value="1"/>
</dbReference>
<comment type="caution">
    <text evidence="2">The sequence shown here is derived from an EMBL/GenBank/DDBJ whole genome shotgun (WGS) entry which is preliminary data.</text>
</comment>
<accession>A0A8J3IDN8</accession>
<gene>
    <name evidence="2" type="ORF">KSX_90050</name>
</gene>
<dbReference type="PANTHER" id="PTHR43364:SF6">
    <property type="entry name" value="OXIDOREDUCTASE-RELATED"/>
    <property type="match status" value="1"/>
</dbReference>
<dbReference type="Proteomes" id="UP000612362">
    <property type="component" value="Unassembled WGS sequence"/>
</dbReference>
<dbReference type="SUPFAM" id="SSF51430">
    <property type="entry name" value="NAD(P)-linked oxidoreductase"/>
    <property type="match status" value="1"/>
</dbReference>
<feature type="domain" description="NADP-dependent oxidoreductase" evidence="1">
    <location>
        <begin position="17"/>
        <end position="315"/>
    </location>
</feature>
<keyword evidence="3" id="KW-1185">Reference proteome</keyword>
<dbReference type="EMBL" id="BNJF01000009">
    <property type="protein sequence ID" value="GHO50842.1"/>
    <property type="molecule type" value="Genomic_DNA"/>
</dbReference>
<dbReference type="PRINTS" id="PR00069">
    <property type="entry name" value="ALDKETRDTASE"/>
</dbReference>
<evidence type="ECO:0000259" key="1">
    <source>
        <dbReference type="Pfam" id="PF00248"/>
    </source>
</evidence>
<proteinExistence type="predicted"/>
<evidence type="ECO:0000313" key="3">
    <source>
        <dbReference type="Proteomes" id="UP000612362"/>
    </source>
</evidence>
<evidence type="ECO:0000313" key="2">
    <source>
        <dbReference type="EMBL" id="GHO50842.1"/>
    </source>
</evidence>
<dbReference type="CDD" id="cd19752">
    <property type="entry name" value="AKR_unchar"/>
    <property type="match status" value="1"/>
</dbReference>
<dbReference type="RefSeq" id="WP_220199801.1">
    <property type="nucleotide sequence ID" value="NZ_BNJF01000009.1"/>
</dbReference>
<organism evidence="2 3">
    <name type="scientific">Ktedonospora formicarum</name>
    <dbReference type="NCBI Taxonomy" id="2778364"/>
    <lineage>
        <taxon>Bacteria</taxon>
        <taxon>Bacillati</taxon>
        <taxon>Chloroflexota</taxon>
        <taxon>Ktedonobacteria</taxon>
        <taxon>Ktedonobacterales</taxon>
        <taxon>Ktedonobacteraceae</taxon>
        <taxon>Ktedonospora</taxon>
    </lineage>
</organism>
<dbReference type="GO" id="GO:0005829">
    <property type="term" value="C:cytosol"/>
    <property type="evidence" value="ECO:0007669"/>
    <property type="project" value="TreeGrafter"/>
</dbReference>
<dbReference type="InterPro" id="IPR036812">
    <property type="entry name" value="NAD(P)_OxRdtase_dom_sf"/>
</dbReference>
<dbReference type="InterPro" id="IPR023210">
    <property type="entry name" value="NADP_OxRdtase_dom"/>
</dbReference>